<dbReference type="AlphaFoldDB" id="A0A975K897"/>
<keyword evidence="1" id="KW-0694">RNA-binding</keyword>
<dbReference type="PROSITE" id="PS50889">
    <property type="entry name" value="S4"/>
    <property type="match status" value="1"/>
</dbReference>
<dbReference type="InterPro" id="IPR002942">
    <property type="entry name" value="S4_RNA-bd"/>
</dbReference>
<dbReference type="GO" id="GO:0003723">
    <property type="term" value="F:RNA binding"/>
    <property type="evidence" value="ECO:0007669"/>
    <property type="project" value="UniProtKB-KW"/>
</dbReference>
<dbReference type="Pfam" id="PF01479">
    <property type="entry name" value="S4"/>
    <property type="match status" value="1"/>
</dbReference>
<dbReference type="KEGG" id="spph:KFK14_04085"/>
<organism evidence="3 4">
    <name type="scientific">Sphingobium phenoxybenzoativorans</name>
    <dbReference type="NCBI Taxonomy" id="1592790"/>
    <lineage>
        <taxon>Bacteria</taxon>
        <taxon>Pseudomonadati</taxon>
        <taxon>Pseudomonadota</taxon>
        <taxon>Alphaproteobacteria</taxon>
        <taxon>Sphingomonadales</taxon>
        <taxon>Sphingomonadaceae</taxon>
        <taxon>Sphingobium</taxon>
    </lineage>
</organism>
<evidence type="ECO:0000259" key="2">
    <source>
        <dbReference type="SMART" id="SM00363"/>
    </source>
</evidence>
<dbReference type="Proteomes" id="UP000681425">
    <property type="component" value="Chromosome"/>
</dbReference>
<evidence type="ECO:0000256" key="1">
    <source>
        <dbReference type="PROSITE-ProRule" id="PRU00182"/>
    </source>
</evidence>
<proteinExistence type="predicted"/>
<protein>
    <submittedName>
        <fullName evidence="3">RNA-binding S4 domain-containing protein</fullName>
    </submittedName>
</protein>
<dbReference type="SUPFAM" id="SSF55174">
    <property type="entry name" value="Alpha-L RNA-binding motif"/>
    <property type="match status" value="1"/>
</dbReference>
<name>A0A975K897_9SPHN</name>
<dbReference type="InterPro" id="IPR036986">
    <property type="entry name" value="S4_RNA-bd_sf"/>
</dbReference>
<dbReference type="Gene3D" id="3.10.290.10">
    <property type="entry name" value="RNA-binding S4 domain"/>
    <property type="match status" value="1"/>
</dbReference>
<dbReference type="CDD" id="cd00165">
    <property type="entry name" value="S4"/>
    <property type="match status" value="1"/>
</dbReference>
<sequence length="132" mass="14650">MAAPGRRRVQPPRAAEIRRLPVSLHCWNAVADPRRKDASGLPPQGGSLRIDKFLWFTRLARSRSYAQALAEEGHIRLNGRRVERAHAPVRLGDLITLPHGASARVVRVNALPLRRGPAPEAQGCYEEIRVGD</sequence>
<evidence type="ECO:0000313" key="3">
    <source>
        <dbReference type="EMBL" id="QUT06636.1"/>
    </source>
</evidence>
<gene>
    <name evidence="3" type="ORF">KFK14_04085</name>
</gene>
<dbReference type="SMART" id="SM00363">
    <property type="entry name" value="S4"/>
    <property type="match status" value="1"/>
</dbReference>
<feature type="domain" description="RNA-binding S4" evidence="2">
    <location>
        <begin position="48"/>
        <end position="111"/>
    </location>
</feature>
<accession>A0A975K897</accession>
<evidence type="ECO:0000313" key="4">
    <source>
        <dbReference type="Proteomes" id="UP000681425"/>
    </source>
</evidence>
<reference evidence="3" key="1">
    <citation type="submission" date="2021-04" db="EMBL/GenBank/DDBJ databases">
        <title>Isolation of p-tert-butylphenol degrading bacteria Sphingobium phenoxybenzoativorans Tas13 from active sludge.</title>
        <authorList>
            <person name="Li Y."/>
        </authorList>
    </citation>
    <scope>NUCLEOTIDE SEQUENCE</scope>
    <source>
        <strain evidence="3">Tas13</strain>
    </source>
</reference>
<dbReference type="EMBL" id="CP073910">
    <property type="protein sequence ID" value="QUT06636.1"/>
    <property type="molecule type" value="Genomic_DNA"/>
</dbReference>
<keyword evidence="4" id="KW-1185">Reference proteome</keyword>